<dbReference type="InterPro" id="IPR036249">
    <property type="entry name" value="Thioredoxin-like_sf"/>
</dbReference>
<feature type="domain" description="Thioredoxin" evidence="1">
    <location>
        <begin position="241"/>
        <end position="376"/>
    </location>
</feature>
<name>A0A316R1L5_9BACT</name>
<protein>
    <submittedName>
        <fullName evidence="2">AhpC/TSA family protein</fullName>
    </submittedName>
</protein>
<accession>A0A316R1L5</accession>
<dbReference type="SUPFAM" id="SSF52833">
    <property type="entry name" value="Thioredoxin-like"/>
    <property type="match status" value="1"/>
</dbReference>
<dbReference type="PANTHER" id="PTHR42852:SF13">
    <property type="entry name" value="PROTEIN DIPZ"/>
    <property type="match status" value="1"/>
</dbReference>
<dbReference type="Pfam" id="PF14289">
    <property type="entry name" value="DUF4369"/>
    <property type="match status" value="1"/>
</dbReference>
<dbReference type="InterPro" id="IPR025380">
    <property type="entry name" value="DUF4369"/>
</dbReference>
<dbReference type="PROSITE" id="PS51257">
    <property type="entry name" value="PROKAR_LIPOPROTEIN"/>
    <property type="match status" value="1"/>
</dbReference>
<dbReference type="CDD" id="cd02966">
    <property type="entry name" value="TlpA_like_family"/>
    <property type="match status" value="1"/>
</dbReference>
<organism evidence="2 3">
    <name type="scientific">Coprobacter fastidiosus</name>
    <dbReference type="NCBI Taxonomy" id="1099853"/>
    <lineage>
        <taxon>Bacteria</taxon>
        <taxon>Pseudomonadati</taxon>
        <taxon>Bacteroidota</taxon>
        <taxon>Bacteroidia</taxon>
        <taxon>Bacteroidales</taxon>
        <taxon>Barnesiellaceae</taxon>
        <taxon>Coprobacter</taxon>
    </lineage>
</organism>
<dbReference type="Proteomes" id="UP000262954">
    <property type="component" value="Unassembled WGS sequence"/>
</dbReference>
<dbReference type="PANTHER" id="PTHR42852">
    <property type="entry name" value="THIOL:DISULFIDE INTERCHANGE PROTEIN DSBE"/>
    <property type="match status" value="1"/>
</dbReference>
<gene>
    <name evidence="2" type="ORF">DDY73_11070</name>
</gene>
<dbReference type="EMBL" id="DNWC01000143">
    <property type="protein sequence ID" value="HBJ09531.1"/>
    <property type="molecule type" value="Genomic_DNA"/>
</dbReference>
<dbReference type="GO" id="GO:0016209">
    <property type="term" value="F:antioxidant activity"/>
    <property type="evidence" value="ECO:0007669"/>
    <property type="project" value="InterPro"/>
</dbReference>
<dbReference type="RefSeq" id="WP_022389880.1">
    <property type="nucleotide sequence ID" value="NZ_CAUAJF010000107.1"/>
</dbReference>
<dbReference type="PROSITE" id="PS51352">
    <property type="entry name" value="THIOREDOXIN_2"/>
    <property type="match status" value="1"/>
</dbReference>
<dbReference type="Pfam" id="PF00578">
    <property type="entry name" value="AhpC-TSA"/>
    <property type="match status" value="1"/>
</dbReference>
<dbReference type="Gene3D" id="3.40.30.10">
    <property type="entry name" value="Glutaredoxin"/>
    <property type="match status" value="1"/>
</dbReference>
<evidence type="ECO:0000259" key="1">
    <source>
        <dbReference type="PROSITE" id="PS51352"/>
    </source>
</evidence>
<dbReference type="GO" id="GO:0016491">
    <property type="term" value="F:oxidoreductase activity"/>
    <property type="evidence" value="ECO:0007669"/>
    <property type="project" value="InterPro"/>
</dbReference>
<comment type="caution">
    <text evidence="2">The sequence shown here is derived from an EMBL/GenBank/DDBJ whole genome shotgun (WGS) entry which is preliminary data.</text>
</comment>
<dbReference type="InterPro" id="IPR050553">
    <property type="entry name" value="Thioredoxin_ResA/DsbE_sf"/>
</dbReference>
<dbReference type="AlphaFoldDB" id="A0A316R1L5"/>
<evidence type="ECO:0000313" key="3">
    <source>
        <dbReference type="Proteomes" id="UP000262954"/>
    </source>
</evidence>
<proteinExistence type="predicted"/>
<dbReference type="InterPro" id="IPR000866">
    <property type="entry name" value="AhpC/TSA"/>
</dbReference>
<evidence type="ECO:0000313" key="2">
    <source>
        <dbReference type="EMBL" id="HBJ09531.1"/>
    </source>
</evidence>
<dbReference type="InterPro" id="IPR013766">
    <property type="entry name" value="Thioredoxin_domain"/>
</dbReference>
<sequence length="376" mass="42495">MKKYLYLLTVIVTFSACHRNDFTVTGNVSDAEGKTLYFEATQIDKIVTLDSIKLKSDGKFTFYAPKTEFPEFYRLRLGSSYIHFAIDSTETVTFQTSGKSFTDYSVEGSEENKQIQEVSKAGSLLKNEVDKILSNTGTSDSIRIANAKRLLNALDQYKKTTLPIIYGNPKSKAAYFAIFQQVNGNIIFDPFDKEDSKAIRAVANAYDVYYKGSHRAKQLYNMAIASLQAERQLKQPTLLEQAKEASLIDISLPDIKGKQQKLSDLKGKVVLLDFTAYQTDYSPEYNILLAKIYKQFRDKGFEIYQVSLDNNENFWKVSASNLPWICVRDEASIYSTVANLYNVKNLPSAFLIDRTGAIQKRIASIESISGEIQKLL</sequence>
<reference evidence="2 3" key="1">
    <citation type="journal article" date="2018" name="Nat. Biotechnol.">
        <title>A standardized bacterial taxonomy based on genome phylogeny substantially revises the tree of life.</title>
        <authorList>
            <person name="Parks D.H."/>
            <person name="Chuvochina M."/>
            <person name="Waite D.W."/>
            <person name="Rinke C."/>
            <person name="Skarshewski A."/>
            <person name="Chaumeil P.A."/>
            <person name="Hugenholtz P."/>
        </authorList>
    </citation>
    <scope>NUCLEOTIDE SEQUENCE [LARGE SCALE GENOMIC DNA]</scope>
    <source>
        <strain evidence="2">UBA11482</strain>
    </source>
</reference>